<dbReference type="InParanoid" id="A0A1D6JTN0"/>
<dbReference type="IntAct" id="A0A1D6JTN0">
    <property type="interactions" value="2"/>
</dbReference>
<feature type="chain" id="PRO_5010805788" evidence="1">
    <location>
        <begin position="37"/>
        <end position="140"/>
    </location>
</feature>
<dbReference type="AlphaFoldDB" id="A0A1D6JTN0"/>
<dbReference type="EMBL" id="CM007647">
    <property type="protein sequence ID" value="ONL95211.1"/>
    <property type="molecule type" value="Genomic_DNA"/>
</dbReference>
<dbReference type="EMBL" id="CM007647">
    <property type="protein sequence ID" value="ONL95210.1"/>
    <property type="molecule type" value="Genomic_DNA"/>
</dbReference>
<keyword evidence="1" id="KW-0732">Signal</keyword>
<dbReference type="ExpressionAtlas" id="A0A1D6JTN0">
    <property type="expression patterns" value="baseline and differential"/>
</dbReference>
<organism evidence="2">
    <name type="scientific">Zea mays</name>
    <name type="common">Maize</name>
    <dbReference type="NCBI Taxonomy" id="4577"/>
    <lineage>
        <taxon>Eukaryota</taxon>
        <taxon>Viridiplantae</taxon>
        <taxon>Streptophyta</taxon>
        <taxon>Embryophyta</taxon>
        <taxon>Tracheophyta</taxon>
        <taxon>Spermatophyta</taxon>
        <taxon>Magnoliopsida</taxon>
        <taxon>Liliopsida</taxon>
        <taxon>Poales</taxon>
        <taxon>Poaceae</taxon>
        <taxon>PACMAD clade</taxon>
        <taxon>Panicoideae</taxon>
        <taxon>Andropogonodae</taxon>
        <taxon>Andropogoneae</taxon>
        <taxon>Tripsacinae</taxon>
        <taxon>Zea</taxon>
    </lineage>
</organism>
<dbReference type="Pfam" id="PF16029">
    <property type="entry name" value="DUF4787"/>
    <property type="match status" value="1"/>
</dbReference>
<gene>
    <name evidence="2" type="ORF">ZEAMMB73_Zm00001d028257</name>
</gene>
<dbReference type="InterPro" id="IPR031985">
    <property type="entry name" value="DUF4787"/>
</dbReference>
<protein>
    <submittedName>
        <fullName evidence="2">Uncharacterized protein</fullName>
    </submittedName>
</protein>
<evidence type="ECO:0000313" key="2">
    <source>
        <dbReference type="EMBL" id="ONL95211.1"/>
    </source>
</evidence>
<reference evidence="2" key="1">
    <citation type="submission" date="2015-12" db="EMBL/GenBank/DDBJ databases">
        <title>Update maize B73 reference genome by single molecule sequencing technologies.</title>
        <authorList>
            <consortium name="Maize Genome Sequencing Project"/>
            <person name="Ware D."/>
        </authorList>
    </citation>
    <scope>NUCLEOTIDE SEQUENCE [LARGE SCALE GENOMIC DNA]</scope>
    <source>
        <tissue evidence="2">Seedling</tissue>
    </source>
</reference>
<dbReference type="PANTHER" id="PTHR35455:SF1">
    <property type="entry name" value="AGAP005842-PA"/>
    <property type="match status" value="1"/>
</dbReference>
<proteinExistence type="predicted"/>
<name>A0A1D6JTN0_MAIZE</name>
<feature type="signal peptide" evidence="1">
    <location>
        <begin position="1"/>
        <end position="36"/>
    </location>
</feature>
<dbReference type="STRING" id="4577.A0A1D6JTN0"/>
<sequence length="140" mass="15869">MSSRRPSHPSHRNPRRFPSACYLLVLTLALLVVSAAAKSSRRPISDNEIRQKKEACYTDVENGLWGWVCRYSPTEKENCVLRCLSPECYDLIYGGDPVSGGIRILRKGSWTMFEARSTSIVCTSKNDQNISNMFVWGFKC</sequence>
<evidence type="ECO:0000256" key="1">
    <source>
        <dbReference type="SAM" id="SignalP"/>
    </source>
</evidence>
<dbReference type="PANTHER" id="PTHR35455">
    <property type="entry name" value="UNNAMED PRODUCT"/>
    <property type="match status" value="1"/>
</dbReference>
<accession>A0A1D6JTN0</accession>